<dbReference type="GO" id="GO:0050660">
    <property type="term" value="F:flavin adenine dinucleotide binding"/>
    <property type="evidence" value="ECO:0007669"/>
    <property type="project" value="InterPro"/>
</dbReference>
<dbReference type="SUPFAM" id="SSF69796">
    <property type="entry name" value="Thymidylate synthase-complementing protein Thy1"/>
    <property type="match status" value="2"/>
</dbReference>
<dbReference type="CDD" id="cd20175">
    <property type="entry name" value="ThyX"/>
    <property type="match status" value="1"/>
</dbReference>
<dbReference type="PROSITE" id="PS51331">
    <property type="entry name" value="THYX"/>
    <property type="match status" value="2"/>
</dbReference>
<dbReference type="InterPro" id="IPR047863">
    <property type="entry name" value="Ribosomal_uS8_CS"/>
</dbReference>
<dbReference type="InterPro" id="IPR036098">
    <property type="entry name" value="Thymidylate_synthase_ThyX_sf"/>
</dbReference>
<name>A0A6J7EC24_9ZZZZ</name>
<dbReference type="PANTHER" id="PTHR34934">
    <property type="entry name" value="FLAVIN-DEPENDENT THYMIDYLATE SYNTHASE"/>
    <property type="match status" value="1"/>
</dbReference>
<dbReference type="GO" id="GO:0070402">
    <property type="term" value="F:NADPH binding"/>
    <property type="evidence" value="ECO:0007669"/>
    <property type="project" value="TreeGrafter"/>
</dbReference>
<dbReference type="EMBL" id="CAFBLU010000031">
    <property type="protein sequence ID" value="CAB4880566.1"/>
    <property type="molecule type" value="Genomic_DNA"/>
</dbReference>
<reference evidence="1" key="1">
    <citation type="submission" date="2020-05" db="EMBL/GenBank/DDBJ databases">
        <authorList>
            <person name="Chiriac C."/>
            <person name="Salcher M."/>
            <person name="Ghai R."/>
            <person name="Kavagutti S V."/>
        </authorList>
    </citation>
    <scope>NUCLEOTIDE SEQUENCE</scope>
</reference>
<dbReference type="GO" id="GO:0006231">
    <property type="term" value="P:dTMP biosynthetic process"/>
    <property type="evidence" value="ECO:0007669"/>
    <property type="project" value="InterPro"/>
</dbReference>
<sequence>MERPIETFTPEEQALLAPHFTNFDKPVFGLVNLPETVKGALFARYSRYPGTLRRLYLDEFADSLPQTAAVFEGDEGKRAAELYDRIFLGYGDDSVAQLGGMHIAMEWVSNVMTKVLQRPRLAAYLEQSTRYLSWDGPMPGGGFRYHREEALGPEYEAAMDRIFEIYSAAIPAVVTWAADAYPAAEGDSDAAHLRAVKAKALDLLRGLLPAASLAHMGMYATGQTYEQLILHLLAHPLPEAQAYGQMILSTVQGVMPSFVARVERPDRGGEWVDFLATRAETGRRWSEKLGIQTEDAGDPGPSVELLSVEGTEEGMLTALLFEASGKSEHDIRKAVAALSTAEQGQLLAELAGDRKNRRHRPGRGLESLRYRFEIVADYGAFRDLQRHRMLTVQWQTLTPHLGAGVPGEVSDAGQGDAYQEALEVSAAEWQRLTDQGLHPQAPYALCLGYRIRFVLDLNAREAMQLIELRSGREGHPTYRGVAIAMRDRIAEVHPSVANLMTHVDEEMEPRLERMMSELRIESKGA</sequence>
<dbReference type="Pfam" id="PF02511">
    <property type="entry name" value="Thy1"/>
    <property type="match status" value="2"/>
</dbReference>
<dbReference type="AlphaFoldDB" id="A0A6J7EC24"/>
<dbReference type="PROSITE" id="PS00053">
    <property type="entry name" value="RIBOSOMAL_S8"/>
    <property type="match status" value="1"/>
</dbReference>
<organism evidence="1">
    <name type="scientific">freshwater metagenome</name>
    <dbReference type="NCBI Taxonomy" id="449393"/>
    <lineage>
        <taxon>unclassified sequences</taxon>
        <taxon>metagenomes</taxon>
        <taxon>ecological metagenomes</taxon>
    </lineage>
</organism>
<proteinExistence type="predicted"/>
<gene>
    <name evidence="1" type="ORF">UFOPK3444_01374</name>
</gene>
<dbReference type="GO" id="GO:0050797">
    <property type="term" value="F:thymidylate synthase (FAD) activity"/>
    <property type="evidence" value="ECO:0007669"/>
    <property type="project" value="InterPro"/>
</dbReference>
<accession>A0A6J7EC24</accession>
<protein>
    <submittedName>
        <fullName evidence="1">Unannotated protein</fullName>
    </submittedName>
</protein>
<dbReference type="InterPro" id="IPR003669">
    <property type="entry name" value="Thymidylate_synthase_ThyX"/>
</dbReference>
<evidence type="ECO:0000313" key="1">
    <source>
        <dbReference type="EMBL" id="CAB4880566.1"/>
    </source>
</evidence>
<dbReference type="Gene3D" id="3.30.1360.170">
    <property type="match status" value="2"/>
</dbReference>
<dbReference type="GO" id="GO:0004799">
    <property type="term" value="F:thymidylate synthase activity"/>
    <property type="evidence" value="ECO:0007669"/>
    <property type="project" value="TreeGrafter"/>
</dbReference>
<dbReference type="PANTHER" id="PTHR34934:SF1">
    <property type="entry name" value="FLAVIN-DEPENDENT THYMIDYLATE SYNTHASE"/>
    <property type="match status" value="1"/>
</dbReference>